<protein>
    <submittedName>
        <fullName evidence="5">Transcriptional regulator</fullName>
    </submittedName>
</protein>
<keyword evidence="1" id="KW-0805">Transcription regulation</keyword>
<organism evidence="5 6">
    <name type="scientific">Vagococcus humatus</name>
    <dbReference type="NCBI Taxonomy" id="1889241"/>
    <lineage>
        <taxon>Bacteria</taxon>
        <taxon>Bacillati</taxon>
        <taxon>Bacillota</taxon>
        <taxon>Bacilli</taxon>
        <taxon>Lactobacillales</taxon>
        <taxon>Enterococcaceae</taxon>
        <taxon>Vagococcus</taxon>
    </lineage>
</organism>
<name>A0A429Z5T8_9ENTE</name>
<keyword evidence="6" id="KW-1185">Reference proteome</keyword>
<dbReference type="PANTHER" id="PTHR43280:SF10">
    <property type="entry name" value="REGULATORY PROTEIN POCR"/>
    <property type="match status" value="1"/>
</dbReference>
<dbReference type="SUPFAM" id="SSF46689">
    <property type="entry name" value="Homeodomain-like"/>
    <property type="match status" value="2"/>
</dbReference>
<accession>A0A429Z5T8</accession>
<dbReference type="GO" id="GO:0003700">
    <property type="term" value="F:DNA-binding transcription factor activity"/>
    <property type="evidence" value="ECO:0007669"/>
    <property type="project" value="InterPro"/>
</dbReference>
<dbReference type="PROSITE" id="PS01124">
    <property type="entry name" value="HTH_ARAC_FAMILY_2"/>
    <property type="match status" value="1"/>
</dbReference>
<dbReference type="Proteomes" id="UP000277864">
    <property type="component" value="Unassembled WGS sequence"/>
</dbReference>
<dbReference type="InterPro" id="IPR018060">
    <property type="entry name" value="HTH_AraC"/>
</dbReference>
<keyword evidence="2" id="KW-0238">DNA-binding</keyword>
<proteinExistence type="predicted"/>
<dbReference type="SMART" id="SM00342">
    <property type="entry name" value="HTH_ARAC"/>
    <property type="match status" value="1"/>
</dbReference>
<dbReference type="InterPro" id="IPR020449">
    <property type="entry name" value="Tscrpt_reg_AraC-type_HTH"/>
</dbReference>
<dbReference type="PANTHER" id="PTHR43280">
    <property type="entry name" value="ARAC-FAMILY TRANSCRIPTIONAL REGULATOR"/>
    <property type="match status" value="1"/>
</dbReference>
<dbReference type="PRINTS" id="PR00032">
    <property type="entry name" value="HTHARAC"/>
</dbReference>
<dbReference type="Pfam" id="PF10114">
    <property type="entry name" value="PocR"/>
    <property type="match status" value="1"/>
</dbReference>
<dbReference type="InterPro" id="IPR018771">
    <property type="entry name" value="PocR_dom"/>
</dbReference>
<dbReference type="InterPro" id="IPR018062">
    <property type="entry name" value="HTH_AraC-typ_CS"/>
</dbReference>
<feature type="domain" description="HTH araC/xylS-type" evidence="4">
    <location>
        <begin position="229"/>
        <end position="327"/>
    </location>
</feature>
<evidence type="ECO:0000256" key="2">
    <source>
        <dbReference type="ARBA" id="ARBA00023125"/>
    </source>
</evidence>
<evidence type="ECO:0000256" key="3">
    <source>
        <dbReference type="ARBA" id="ARBA00023163"/>
    </source>
</evidence>
<dbReference type="RefSeq" id="WP_125943484.1">
    <property type="nucleotide sequence ID" value="NZ_PXZH01000003.1"/>
</dbReference>
<dbReference type="AlphaFoldDB" id="A0A429Z5T8"/>
<keyword evidence="3" id="KW-0804">Transcription</keyword>
<dbReference type="PROSITE" id="PS00041">
    <property type="entry name" value="HTH_ARAC_FAMILY_1"/>
    <property type="match status" value="1"/>
</dbReference>
<dbReference type="OrthoDB" id="9788446at2"/>
<gene>
    <name evidence="5" type="ORF">C7P63_07135</name>
</gene>
<evidence type="ECO:0000259" key="4">
    <source>
        <dbReference type="PROSITE" id="PS01124"/>
    </source>
</evidence>
<dbReference type="InterPro" id="IPR009057">
    <property type="entry name" value="Homeodomain-like_sf"/>
</dbReference>
<comment type="caution">
    <text evidence="5">The sequence shown here is derived from an EMBL/GenBank/DDBJ whole genome shotgun (WGS) entry which is preliminary data.</text>
</comment>
<reference evidence="5 6" key="1">
    <citation type="submission" date="2018-03" db="EMBL/GenBank/DDBJ databases">
        <authorList>
            <person name="Gulvik C.A."/>
        </authorList>
    </citation>
    <scope>NUCLEOTIDE SEQUENCE [LARGE SCALE GENOMIC DNA]</scope>
    <source>
        <strain evidence="5 6">JCM 31581</strain>
    </source>
</reference>
<evidence type="ECO:0000313" key="5">
    <source>
        <dbReference type="EMBL" id="RST89057.1"/>
    </source>
</evidence>
<evidence type="ECO:0000313" key="6">
    <source>
        <dbReference type="Proteomes" id="UP000277864"/>
    </source>
</evidence>
<dbReference type="EMBL" id="PXZH01000003">
    <property type="protein sequence ID" value="RST89057.1"/>
    <property type="molecule type" value="Genomic_DNA"/>
</dbReference>
<dbReference type="GO" id="GO:0043565">
    <property type="term" value="F:sequence-specific DNA binding"/>
    <property type="evidence" value="ECO:0007669"/>
    <property type="project" value="InterPro"/>
</dbReference>
<sequence length="335" mass="38139">MTNHLEYIEPNQKILDKILSEFTEATGLATILVDTQGVELTAGYGFSPFCQLMRNNEDTRKLCQNCDMFGGRSSIKNKRTTPYVCHAGLVDFSYPVKIGEQIIGYILCGQTKIASPHNFQPIIKEKTEWSDNPLLVEAYKNMPTTTPEKIRAGSELLTIIINYYLSDIMGKHIAVQFPEPIPRAFVDEEVTKHPAKQQPTIVQAEATPPIGLVELPQTELPKNCHSEIEEAIDYINKHLNEAITLNEVANHVYLSEYYLSKLFKKELGINFIDYINEKKINRAMILLQDSTWSIDSIAYSLGFSQASYFSKIFKKVAKVTPSQYRNQIQKEAYRK</sequence>
<dbReference type="Pfam" id="PF12833">
    <property type="entry name" value="HTH_18"/>
    <property type="match status" value="1"/>
</dbReference>
<dbReference type="Gene3D" id="1.10.10.60">
    <property type="entry name" value="Homeodomain-like"/>
    <property type="match status" value="2"/>
</dbReference>
<evidence type="ECO:0000256" key="1">
    <source>
        <dbReference type="ARBA" id="ARBA00023015"/>
    </source>
</evidence>